<evidence type="ECO:0000313" key="1">
    <source>
        <dbReference type="EMBL" id="BAY87717.1"/>
    </source>
</evidence>
<protein>
    <submittedName>
        <fullName evidence="1">Uncharacterized protein</fullName>
    </submittedName>
</protein>
<evidence type="ECO:0000313" key="2">
    <source>
        <dbReference type="Proteomes" id="UP000218418"/>
    </source>
</evidence>
<accession>A0A1Z4M2M2</accession>
<dbReference type="Proteomes" id="UP000218418">
    <property type="component" value="Plasmid plasmid1"/>
</dbReference>
<proteinExistence type="predicted"/>
<keyword evidence="2" id="KW-1185">Reference proteome</keyword>
<reference evidence="1 2" key="1">
    <citation type="submission" date="2017-06" db="EMBL/GenBank/DDBJ databases">
        <title>Genome sequencing of cyanobaciteial culture collection at National Institute for Environmental Studies (NIES).</title>
        <authorList>
            <person name="Hirose Y."/>
            <person name="Shimura Y."/>
            <person name="Fujisawa T."/>
            <person name="Nakamura Y."/>
            <person name="Kawachi M."/>
        </authorList>
    </citation>
    <scope>NUCLEOTIDE SEQUENCE [LARGE SCALE GENOMIC DNA]</scope>
    <source>
        <strain evidence="1 2">NIES-267</strain>
        <plasmid evidence="2">Plasmid1 dna</plasmid>
    </source>
</reference>
<name>A0A1Z4M2M2_9CYAN</name>
<keyword evidence="1" id="KW-0614">Plasmid</keyword>
<sequence length="224" mass="26080">MQNLEQQGIGERRIEGFGRIVANWLDEEAEYQVSLNKPENNQNKNNQESILLSSESLKLAEDIAMRIIRKNLDILLMNKIARTGIKRENINNTQLLRLMIVTREALFKLEEQDSKSKSIAELVKPITDLLKNLRTNARNQFKHTYLENKKIEEQITEWLQNPQDWIKLAWKSDSITKELIDDNSQPSIKIAHVSKTFDDYLALEYTFSLIIAIVKKAIKDKNND</sequence>
<organism evidence="1 2">
    <name type="scientific">Calothrix parasitica NIES-267</name>
    <dbReference type="NCBI Taxonomy" id="1973488"/>
    <lineage>
        <taxon>Bacteria</taxon>
        <taxon>Bacillati</taxon>
        <taxon>Cyanobacteriota</taxon>
        <taxon>Cyanophyceae</taxon>
        <taxon>Nostocales</taxon>
        <taxon>Calotrichaceae</taxon>
        <taxon>Calothrix</taxon>
    </lineage>
</organism>
<gene>
    <name evidence="1" type="ORF">NIES267_72410</name>
</gene>
<dbReference type="AlphaFoldDB" id="A0A1Z4M2M2"/>
<dbReference type="EMBL" id="AP018228">
    <property type="protein sequence ID" value="BAY87717.1"/>
    <property type="molecule type" value="Genomic_DNA"/>
</dbReference>
<geneLocation type="plasmid" evidence="2">
    <name>Plasmid1 dna</name>
</geneLocation>